<proteinExistence type="predicted"/>
<comment type="caution">
    <text evidence="2">The sequence shown here is derived from an EMBL/GenBank/DDBJ whole genome shotgun (WGS) entry which is preliminary data.</text>
</comment>
<evidence type="ECO:0000313" key="3">
    <source>
        <dbReference type="Proteomes" id="UP000277671"/>
    </source>
</evidence>
<accession>A0A495JF50</accession>
<sequence>MADAAALSARPVPRTPERVRSVRIAVAVVLAVGVVIGAVLLCWPRRTVVEVINQPPEVRYADGDNSHVAVLVHVRAPIAALQLSAGGTSSLDHYEVVLGSDPSGGYGHLVRVDATGMDPGRLTVVWTVEGAWLNYQHGHRLFVPAKSFVGGR</sequence>
<reference evidence="2 3" key="1">
    <citation type="submission" date="2018-10" db="EMBL/GenBank/DDBJ databases">
        <title>Sequencing the genomes of 1000 actinobacteria strains.</title>
        <authorList>
            <person name="Klenk H.-P."/>
        </authorList>
    </citation>
    <scope>NUCLEOTIDE SEQUENCE [LARGE SCALE GENOMIC DNA]</scope>
    <source>
        <strain evidence="2 3">DSM 45175</strain>
    </source>
</reference>
<keyword evidence="3" id="KW-1185">Reference proteome</keyword>
<gene>
    <name evidence="2" type="ORF">BDK92_1286</name>
</gene>
<keyword evidence="1" id="KW-1133">Transmembrane helix</keyword>
<dbReference type="EMBL" id="RBKT01000001">
    <property type="protein sequence ID" value="RKR87014.1"/>
    <property type="molecule type" value="Genomic_DNA"/>
</dbReference>
<dbReference type="OrthoDB" id="4236693at2"/>
<feature type="transmembrane region" description="Helical" evidence="1">
    <location>
        <begin position="24"/>
        <end position="43"/>
    </location>
</feature>
<organism evidence="2 3">
    <name type="scientific">Micromonospora pisi</name>
    <dbReference type="NCBI Taxonomy" id="589240"/>
    <lineage>
        <taxon>Bacteria</taxon>
        <taxon>Bacillati</taxon>
        <taxon>Actinomycetota</taxon>
        <taxon>Actinomycetes</taxon>
        <taxon>Micromonosporales</taxon>
        <taxon>Micromonosporaceae</taxon>
        <taxon>Micromonospora</taxon>
    </lineage>
</organism>
<protein>
    <submittedName>
        <fullName evidence="2">Uncharacterized protein</fullName>
    </submittedName>
</protein>
<keyword evidence="1" id="KW-0472">Membrane</keyword>
<keyword evidence="1" id="KW-0812">Transmembrane</keyword>
<dbReference type="RefSeq" id="WP_121155471.1">
    <property type="nucleotide sequence ID" value="NZ_RBKT01000001.1"/>
</dbReference>
<name>A0A495JF50_9ACTN</name>
<evidence type="ECO:0000256" key="1">
    <source>
        <dbReference type="SAM" id="Phobius"/>
    </source>
</evidence>
<dbReference type="AlphaFoldDB" id="A0A495JF50"/>
<evidence type="ECO:0000313" key="2">
    <source>
        <dbReference type="EMBL" id="RKR87014.1"/>
    </source>
</evidence>
<dbReference type="Proteomes" id="UP000277671">
    <property type="component" value="Unassembled WGS sequence"/>
</dbReference>